<dbReference type="GO" id="GO:0031932">
    <property type="term" value="C:TORC2 complex"/>
    <property type="evidence" value="ECO:0007669"/>
    <property type="project" value="InterPro"/>
</dbReference>
<gene>
    <name evidence="6" type="ORF">E3P99_03521</name>
</gene>
<evidence type="ECO:0000259" key="5">
    <source>
        <dbReference type="Pfam" id="PF16979"/>
    </source>
</evidence>
<dbReference type="InterPro" id="IPR008828">
    <property type="entry name" value="Sin1/Avo1"/>
</dbReference>
<reference evidence="6 7" key="1">
    <citation type="submission" date="2019-03" db="EMBL/GenBank/DDBJ databases">
        <title>Sequencing 23 genomes of Wallemia ichthyophaga.</title>
        <authorList>
            <person name="Gostincar C."/>
        </authorList>
    </citation>
    <scope>NUCLEOTIDE SEQUENCE [LARGE SCALE GENOMIC DNA]</scope>
    <source>
        <strain evidence="6 7">EXF-5753</strain>
    </source>
</reference>
<name>A0A4T0FHJ2_9BASI</name>
<dbReference type="Pfam" id="PF16978">
    <property type="entry name" value="CRIM"/>
    <property type="match status" value="1"/>
</dbReference>
<organism evidence="6 7">
    <name type="scientific">Wallemia hederae</name>
    <dbReference type="NCBI Taxonomy" id="1540922"/>
    <lineage>
        <taxon>Eukaryota</taxon>
        <taxon>Fungi</taxon>
        <taxon>Dikarya</taxon>
        <taxon>Basidiomycota</taxon>
        <taxon>Wallemiomycotina</taxon>
        <taxon>Wallemiomycetes</taxon>
        <taxon>Wallemiales</taxon>
        <taxon>Wallemiaceae</taxon>
        <taxon>Wallemia</taxon>
    </lineage>
</organism>
<evidence type="ECO:0000313" key="7">
    <source>
        <dbReference type="Proteomes" id="UP000310189"/>
    </source>
</evidence>
<dbReference type="InterPro" id="IPR031567">
    <property type="entry name" value="CRIM_dom"/>
</dbReference>
<feature type="compositionally biased region" description="Polar residues" evidence="2">
    <location>
        <begin position="411"/>
        <end position="442"/>
    </location>
</feature>
<dbReference type="GO" id="GO:0038203">
    <property type="term" value="P:TORC2 signaling"/>
    <property type="evidence" value="ECO:0007669"/>
    <property type="project" value="TreeGrafter"/>
</dbReference>
<dbReference type="Pfam" id="PF11470">
    <property type="entry name" value="TUG-UBL1"/>
    <property type="match status" value="1"/>
</dbReference>
<feature type="domain" description="CRIM" evidence="4">
    <location>
        <begin position="417"/>
        <end position="571"/>
    </location>
</feature>
<dbReference type="InterPro" id="IPR031313">
    <property type="entry name" value="Sin1_PH_dom"/>
</dbReference>
<evidence type="ECO:0000259" key="4">
    <source>
        <dbReference type="Pfam" id="PF16978"/>
    </source>
</evidence>
<dbReference type="EMBL" id="SPNW01000072">
    <property type="protein sequence ID" value="TIA86915.1"/>
    <property type="molecule type" value="Genomic_DNA"/>
</dbReference>
<feature type="domain" description="SIN1-type PH" evidence="5">
    <location>
        <begin position="783"/>
        <end position="886"/>
    </location>
</feature>
<feature type="region of interest" description="Disordered" evidence="2">
    <location>
        <begin position="576"/>
        <end position="614"/>
    </location>
</feature>
<feature type="compositionally biased region" description="Polar residues" evidence="2">
    <location>
        <begin position="87"/>
        <end position="97"/>
    </location>
</feature>
<dbReference type="InterPro" id="IPR021569">
    <property type="entry name" value="TUG-UBL1"/>
</dbReference>
<feature type="region of interest" description="Disordered" evidence="2">
    <location>
        <begin position="30"/>
        <end position="177"/>
    </location>
</feature>
<feature type="compositionally biased region" description="Polar residues" evidence="2">
    <location>
        <begin position="108"/>
        <end position="117"/>
    </location>
</feature>
<feature type="region of interest" description="Disordered" evidence="2">
    <location>
        <begin position="218"/>
        <end position="258"/>
    </location>
</feature>
<feature type="domain" description="TUG ubiquitin-like" evidence="3">
    <location>
        <begin position="670"/>
        <end position="709"/>
    </location>
</feature>
<feature type="region of interest" description="Disordered" evidence="2">
    <location>
        <begin position="335"/>
        <end position="357"/>
    </location>
</feature>
<protein>
    <recommendedName>
        <fullName evidence="8">Stress-activated map kinase-interacting protein 1</fullName>
    </recommendedName>
</protein>
<feature type="compositionally biased region" description="Basic and acidic residues" evidence="2">
    <location>
        <begin position="388"/>
        <end position="399"/>
    </location>
</feature>
<sequence length="904" mass="99402">MSLVTDTDYHLQLLRLSFLRHVSSATPLKLTKSSTNPYLNAAGLTDNERWPEIEQTGTSPTFHHSSTPFQSSKSSDIQKAEDAPPTRGSSLQYTQTIVGPGRSLALSMRTNARMSQDVNRRRRLPTAEPYLNPQKSDVDSSHDEPPSVVVHEEENEESDTDNIQTIQSDEDDDDGDLIVDYDSQLLRNGTSPSSASGALQDNITDSITGHIAGHTAQTLSSTDNIPPPLQTRHTQSTLETRPRGASTSTADADDEDDFRQQQVPRLTEGKKVGASASASASAGAGAGVSASSPPVSVAAQPSSPLALAVHNNTNRLLDSRRPLTMTRGNSLSAVEELNQEAQQHTPPTADDARQSPQSAIVNRFRSASVSTNAARSIDEKKVDPKIVQKVDREREKEVNKASLLKKRPLQAPQQGTSALSKLIQTKSEAQKSTQSGKSTAQNPFRRLYAAMDASEIGTSVNLSLYFPHSSKPKEPIRVQIRKDATCEEVIGFGLYLFVEQRDQDVKEMLGSSTPTDNVKWTPEGWNLRIAEEDGEVDEDFPALDRLRPVSKFSFDELAICEATGAQVRSNQLAVSKVQRRQSRITEDPFTSTLSSNNSNNNSNTSSGNPLLAPSNFNNASSTSLEVAIEQSNHIVTPTLSRSATAGVSSSLAPSVYLRIEVHPTADVSYTTTVSVPSDMYLQDVLEMVCTKKNLKNPNSWALLVKSAALVIPLDRTVASLEGVSSLMLVKRSHIDADLRLDRRMEMARSTNPNASIFKRLSKDPRSTIGSRHGTSPALDYTSAYRKYTVNRRILGLVGKHERVLAIDGDWIHLMPPEQKAALIDSSTKTRSYHAANIKTCKQIKKSEHHFRLDFWRGGNHVKRYEFEAESVREADEIITQVRNLMALFKSERNQLARIASKNEY</sequence>
<comment type="caution">
    <text evidence="6">The sequence shown here is derived from an EMBL/GenBank/DDBJ whole genome shotgun (WGS) entry which is preliminary data.</text>
</comment>
<proteinExistence type="inferred from homology"/>
<dbReference type="InterPro" id="IPR011993">
    <property type="entry name" value="PH-like_dom_sf"/>
</dbReference>
<evidence type="ECO:0008006" key="8">
    <source>
        <dbReference type="Google" id="ProtNLM"/>
    </source>
</evidence>
<dbReference type="Pfam" id="PF16979">
    <property type="entry name" value="SIN1_PH"/>
    <property type="match status" value="1"/>
</dbReference>
<dbReference type="Gene3D" id="2.30.29.30">
    <property type="entry name" value="Pleckstrin-homology domain (PH domain)/Phosphotyrosine-binding domain (PTB)"/>
    <property type="match status" value="1"/>
</dbReference>
<feature type="compositionally biased region" description="Low complexity" evidence="2">
    <location>
        <begin position="590"/>
        <end position="608"/>
    </location>
</feature>
<dbReference type="PANTHER" id="PTHR13335">
    <property type="entry name" value="TARGET OF RAPAMYCIN COMPLEX 2 SUBUNIT MAPKAP1"/>
    <property type="match status" value="1"/>
</dbReference>
<dbReference type="GO" id="GO:0005546">
    <property type="term" value="F:phosphatidylinositol-4,5-bisphosphate binding"/>
    <property type="evidence" value="ECO:0007669"/>
    <property type="project" value="TreeGrafter"/>
</dbReference>
<evidence type="ECO:0000256" key="1">
    <source>
        <dbReference type="ARBA" id="ARBA00009407"/>
    </source>
</evidence>
<feature type="compositionally biased region" description="Basic and acidic residues" evidence="2">
    <location>
        <begin position="136"/>
        <end position="145"/>
    </location>
</feature>
<feature type="compositionally biased region" description="Acidic residues" evidence="2">
    <location>
        <begin position="168"/>
        <end position="177"/>
    </location>
</feature>
<feature type="region of interest" description="Disordered" evidence="2">
    <location>
        <begin position="388"/>
        <end position="443"/>
    </location>
</feature>
<evidence type="ECO:0000259" key="3">
    <source>
        <dbReference type="Pfam" id="PF11470"/>
    </source>
</evidence>
<dbReference type="Gene3D" id="3.10.20.90">
    <property type="entry name" value="Phosphatidylinositol 3-kinase Catalytic Subunit, Chain A, domain 1"/>
    <property type="match status" value="1"/>
</dbReference>
<dbReference type="GO" id="GO:0005886">
    <property type="term" value="C:plasma membrane"/>
    <property type="evidence" value="ECO:0007669"/>
    <property type="project" value="TreeGrafter"/>
</dbReference>
<dbReference type="Proteomes" id="UP000310189">
    <property type="component" value="Unassembled WGS sequence"/>
</dbReference>
<dbReference type="OrthoDB" id="241990at2759"/>
<accession>A0A4T0FHJ2</accession>
<evidence type="ECO:0000256" key="2">
    <source>
        <dbReference type="SAM" id="MobiDB-lite"/>
    </source>
</evidence>
<keyword evidence="7" id="KW-1185">Reference proteome</keyword>
<dbReference type="AlphaFoldDB" id="A0A4T0FHJ2"/>
<comment type="similarity">
    <text evidence="1">Belongs to the SIN1 family.</text>
</comment>
<dbReference type="GO" id="GO:0005737">
    <property type="term" value="C:cytoplasm"/>
    <property type="evidence" value="ECO:0007669"/>
    <property type="project" value="TreeGrafter"/>
</dbReference>
<evidence type="ECO:0000313" key="6">
    <source>
        <dbReference type="EMBL" id="TIA86915.1"/>
    </source>
</evidence>
<feature type="compositionally biased region" description="Polar residues" evidence="2">
    <location>
        <begin position="55"/>
        <end position="75"/>
    </location>
</feature>
<dbReference type="PANTHER" id="PTHR13335:SF1">
    <property type="entry name" value="TARGET OF RAPAMYCIN COMPLEX 2 SUBUNIT MAPKAP1"/>
    <property type="match status" value="1"/>
</dbReference>